<dbReference type="CDD" id="cd00198">
    <property type="entry name" value="vWFA"/>
    <property type="match status" value="1"/>
</dbReference>
<dbReference type="KEGG" id="moz:MoryE10_30840"/>
<dbReference type="AlphaFoldDB" id="A0A8D5AIF6"/>
<evidence type="ECO:0000313" key="3">
    <source>
        <dbReference type="Proteomes" id="UP000824988"/>
    </source>
</evidence>
<dbReference type="PANTHER" id="PTHR33608:SF6">
    <property type="entry name" value="BLL2464 PROTEIN"/>
    <property type="match status" value="1"/>
</dbReference>
<dbReference type="Pfam" id="PF01882">
    <property type="entry name" value="DUF58"/>
    <property type="match status" value="1"/>
</dbReference>
<proteinExistence type="predicted"/>
<organism evidence="2 3">
    <name type="scientific">Methylogaea oryzae</name>
    <dbReference type="NCBI Taxonomy" id="1295382"/>
    <lineage>
        <taxon>Bacteria</taxon>
        <taxon>Pseudomonadati</taxon>
        <taxon>Pseudomonadota</taxon>
        <taxon>Gammaproteobacteria</taxon>
        <taxon>Methylococcales</taxon>
        <taxon>Methylococcaceae</taxon>
        <taxon>Methylogaea</taxon>
    </lineage>
</organism>
<dbReference type="PANTHER" id="PTHR33608">
    <property type="entry name" value="BLL2464 PROTEIN"/>
    <property type="match status" value="1"/>
</dbReference>
<evidence type="ECO:0000259" key="1">
    <source>
        <dbReference type="SMART" id="SM00327"/>
    </source>
</evidence>
<accession>A0A8D5AIF6</accession>
<dbReference type="EMBL" id="AP019782">
    <property type="protein sequence ID" value="BBL72478.1"/>
    <property type="molecule type" value="Genomic_DNA"/>
</dbReference>
<dbReference type="InterPro" id="IPR002035">
    <property type="entry name" value="VWF_A"/>
</dbReference>
<name>A0A8D5AIF6_9GAMM</name>
<dbReference type="Proteomes" id="UP000824988">
    <property type="component" value="Chromosome"/>
</dbReference>
<sequence length="279" mass="31322">MSEFHYRIPWRSGSPHPGVHPSRHAGGGQLFQRLANFSDYPDPRRLDLRASLVDPFENYRVRLHRQRAAIDVFAVVDLSASMAYRGAAGKMDTVADFVAALALSAHRSGDRLGVAAAGSGPRPLFFLPPSRHPAAAQRLAQSLRRYRPQDADAQGLARLEHWLPGRRALVFLLSDFHWPEDQARRILAGLARHDVVPVALWERDESLPQASGLSRLRDLEGGGERLLWLRPALRQRLAEAFGQRRRHLIALLRRRGREPLWLGGGFDADAVTRYFHAGP</sequence>
<keyword evidence="3" id="KW-1185">Reference proteome</keyword>
<reference evidence="2" key="1">
    <citation type="submission" date="2019-06" db="EMBL/GenBank/DDBJ databases">
        <title>Complete genome sequence of Methylogaea oryzae strain JCM16910.</title>
        <authorList>
            <person name="Asakawa S."/>
        </authorList>
    </citation>
    <scope>NUCLEOTIDE SEQUENCE</scope>
    <source>
        <strain evidence="2">E10</strain>
    </source>
</reference>
<feature type="domain" description="VWFA" evidence="1">
    <location>
        <begin position="69"/>
        <end position="238"/>
    </location>
</feature>
<evidence type="ECO:0000313" key="2">
    <source>
        <dbReference type="EMBL" id="BBL72478.1"/>
    </source>
</evidence>
<protein>
    <submittedName>
        <fullName evidence="2">DUF58 domain-containing protein</fullName>
    </submittedName>
</protein>
<dbReference type="RefSeq" id="WP_246598894.1">
    <property type="nucleotide sequence ID" value="NZ_AP019782.1"/>
</dbReference>
<dbReference type="InterPro" id="IPR002881">
    <property type="entry name" value="DUF58"/>
</dbReference>
<gene>
    <name evidence="2" type="ORF">MoryE10_30840</name>
</gene>
<dbReference type="SMART" id="SM00327">
    <property type="entry name" value="VWA"/>
    <property type="match status" value="1"/>
</dbReference>